<dbReference type="Proteomes" id="UP000823912">
    <property type="component" value="Unassembled WGS sequence"/>
</dbReference>
<gene>
    <name evidence="1" type="ORF">IAA55_06755</name>
</gene>
<accession>A0A9D1EA66</accession>
<name>A0A9D1EA66_9FIRM</name>
<evidence type="ECO:0000313" key="1">
    <source>
        <dbReference type="EMBL" id="HIR70963.1"/>
    </source>
</evidence>
<evidence type="ECO:0000313" key="2">
    <source>
        <dbReference type="Proteomes" id="UP000823912"/>
    </source>
</evidence>
<reference evidence="1" key="1">
    <citation type="submission" date="2020-10" db="EMBL/GenBank/DDBJ databases">
        <authorList>
            <person name="Gilroy R."/>
        </authorList>
    </citation>
    <scope>NUCLEOTIDE SEQUENCE</scope>
    <source>
        <strain evidence="1">ChiSjej5B23-6657</strain>
    </source>
</reference>
<dbReference type="InterPro" id="IPR026325">
    <property type="entry name" value="DUF932"/>
</dbReference>
<reference evidence="1" key="2">
    <citation type="journal article" date="2021" name="PeerJ">
        <title>Extensive microbial diversity within the chicken gut microbiome revealed by metagenomics and culture.</title>
        <authorList>
            <person name="Gilroy R."/>
            <person name="Ravi A."/>
            <person name="Getino M."/>
            <person name="Pursley I."/>
            <person name="Horton D.L."/>
            <person name="Alikhan N.F."/>
            <person name="Baker D."/>
            <person name="Gharbi K."/>
            <person name="Hall N."/>
            <person name="Watson M."/>
            <person name="Adriaenssens E.M."/>
            <person name="Foster-Nyarko E."/>
            <person name="Jarju S."/>
            <person name="Secka A."/>
            <person name="Antonio M."/>
            <person name="Oren A."/>
            <person name="Chaudhuri R.R."/>
            <person name="La Ragione R."/>
            <person name="Hildebrand F."/>
            <person name="Pallen M.J."/>
        </authorList>
    </citation>
    <scope>NUCLEOTIDE SEQUENCE</scope>
    <source>
        <strain evidence="1">ChiSjej5B23-6657</strain>
    </source>
</reference>
<dbReference type="Pfam" id="PF06067">
    <property type="entry name" value="DUF932"/>
    <property type="match status" value="1"/>
</dbReference>
<protein>
    <submittedName>
        <fullName evidence="1">DUF932 domain-containing protein</fullName>
    </submittedName>
</protein>
<dbReference type="AlphaFoldDB" id="A0A9D1EA66"/>
<comment type="caution">
    <text evidence="1">The sequence shown here is derived from an EMBL/GenBank/DDBJ whole genome shotgun (WGS) entry which is preliminary data.</text>
</comment>
<proteinExistence type="predicted"/>
<dbReference type="EMBL" id="DVHM01000107">
    <property type="protein sequence ID" value="HIR70963.1"/>
    <property type="molecule type" value="Genomic_DNA"/>
</dbReference>
<sequence length="353" mass="38996">MKTGRSLQEVMIELDRQDRAKKDYIGSARALRLYEDGQTFEVRSPGEARQFGTTRLFHRQVASALGIPAKYYDLMQSRKPELLAQNVNTWLGGRENSYLIRTMDYGDGPMARALLSDRYHRIDNMEIAAAVLPLFAGSDQYEVVSSEVTENRLYLKIVNRRLEMAVVPGDIVQAGVVVSNSEVGLGSVSVQPLVYRLVCTNGMVVNDMGERKNHVGRAAKAVDDSFHIYSDEAMEAEDRAFLLKLRDVTLAAIEESRFAQVVGRLKEAAGVPITGKVTEVVELTGKAYGFSSDEQDNVLQYLIAGGDLSQYGLSNAITRASQDVESYDRATALEGIGWQVAAMPAAQWKELNG</sequence>
<organism evidence="1 2">
    <name type="scientific">Candidatus Pullilachnospira gallistercoris</name>
    <dbReference type="NCBI Taxonomy" id="2840911"/>
    <lineage>
        <taxon>Bacteria</taxon>
        <taxon>Bacillati</taxon>
        <taxon>Bacillota</taxon>
        <taxon>Clostridia</taxon>
        <taxon>Lachnospirales</taxon>
        <taxon>Lachnospiraceae</taxon>
        <taxon>Lachnospiraceae incertae sedis</taxon>
        <taxon>Candidatus Pullilachnospira</taxon>
    </lineage>
</organism>